<sequence>MTTPRRRRRAAARPAAAATVLSPLAARRSPLAARRSPPAAPVGLADCAQGAAYGLVIGVTPDAESAVPAVARPLRAL</sequence>
<dbReference type="EMBL" id="BMTL01000001">
    <property type="protein sequence ID" value="GGR67754.1"/>
    <property type="molecule type" value="Genomic_DNA"/>
</dbReference>
<comment type="caution">
    <text evidence="2">The sequence shown here is derived from an EMBL/GenBank/DDBJ whole genome shotgun (WGS) entry which is preliminary data.</text>
</comment>
<feature type="signal peptide" evidence="1">
    <location>
        <begin position="1"/>
        <end position="25"/>
    </location>
</feature>
<evidence type="ECO:0000313" key="2">
    <source>
        <dbReference type="EMBL" id="GGR67754.1"/>
    </source>
</evidence>
<reference evidence="2" key="2">
    <citation type="submission" date="2020-09" db="EMBL/GenBank/DDBJ databases">
        <authorList>
            <person name="Sun Q."/>
            <person name="Ohkuma M."/>
        </authorList>
    </citation>
    <scope>NUCLEOTIDE SEQUENCE</scope>
    <source>
        <strain evidence="2">JCM 4386</strain>
    </source>
</reference>
<organism evidence="2 3">
    <name type="scientific">Streptomyces humidus</name>
    <dbReference type="NCBI Taxonomy" id="52259"/>
    <lineage>
        <taxon>Bacteria</taxon>
        <taxon>Bacillati</taxon>
        <taxon>Actinomycetota</taxon>
        <taxon>Actinomycetes</taxon>
        <taxon>Kitasatosporales</taxon>
        <taxon>Streptomycetaceae</taxon>
        <taxon>Streptomyces</taxon>
    </lineage>
</organism>
<dbReference type="AlphaFoldDB" id="A0A918FQF6"/>
<proteinExistence type="predicted"/>
<dbReference type="RefSeq" id="WP_190147358.1">
    <property type="nucleotide sequence ID" value="NZ_BMTL01000001.1"/>
</dbReference>
<gene>
    <name evidence="2" type="ORF">GCM10010269_03200</name>
</gene>
<keyword evidence="3" id="KW-1185">Reference proteome</keyword>
<accession>A0A918FQF6</accession>
<evidence type="ECO:0000256" key="1">
    <source>
        <dbReference type="SAM" id="SignalP"/>
    </source>
</evidence>
<dbReference type="Proteomes" id="UP000606194">
    <property type="component" value="Unassembled WGS sequence"/>
</dbReference>
<reference evidence="2" key="1">
    <citation type="journal article" date="2014" name="Int. J. Syst. Evol. Microbiol.">
        <title>Complete genome sequence of Corynebacterium casei LMG S-19264T (=DSM 44701T), isolated from a smear-ripened cheese.</title>
        <authorList>
            <consortium name="US DOE Joint Genome Institute (JGI-PGF)"/>
            <person name="Walter F."/>
            <person name="Albersmeier A."/>
            <person name="Kalinowski J."/>
            <person name="Ruckert C."/>
        </authorList>
    </citation>
    <scope>NUCLEOTIDE SEQUENCE</scope>
    <source>
        <strain evidence="2">JCM 4386</strain>
    </source>
</reference>
<evidence type="ECO:0000313" key="3">
    <source>
        <dbReference type="Proteomes" id="UP000606194"/>
    </source>
</evidence>
<keyword evidence="1" id="KW-0732">Signal</keyword>
<feature type="chain" id="PRO_5038689971" evidence="1">
    <location>
        <begin position="26"/>
        <end position="77"/>
    </location>
</feature>
<protein>
    <submittedName>
        <fullName evidence="2">Uncharacterized protein</fullName>
    </submittedName>
</protein>
<name>A0A918FQF6_9ACTN</name>